<evidence type="ECO:0000256" key="3">
    <source>
        <dbReference type="ARBA" id="ARBA00022692"/>
    </source>
</evidence>
<feature type="transmembrane region" description="Helical" evidence="6">
    <location>
        <begin position="96"/>
        <end position="129"/>
    </location>
</feature>
<keyword evidence="5 6" id="KW-0472">Membrane</keyword>
<dbReference type="PANTHER" id="PTHR32196:SF72">
    <property type="entry name" value="RIBOSE IMPORT PERMEASE PROTEIN RBSC"/>
    <property type="match status" value="1"/>
</dbReference>
<dbReference type="EMBL" id="BARV01042054">
    <property type="protein sequence ID" value="GAI46603.1"/>
    <property type="molecule type" value="Genomic_DNA"/>
</dbReference>
<evidence type="ECO:0000256" key="6">
    <source>
        <dbReference type="SAM" id="Phobius"/>
    </source>
</evidence>
<evidence type="ECO:0000313" key="7">
    <source>
        <dbReference type="EMBL" id="GAI46603.1"/>
    </source>
</evidence>
<gene>
    <name evidence="7" type="ORF">S06H3_63409</name>
</gene>
<protein>
    <recommendedName>
        <fullName evidence="8">ABC transporter permease</fullName>
    </recommendedName>
</protein>
<comment type="subcellular location">
    <subcellularLocation>
        <location evidence="1">Cell membrane</location>
        <topology evidence="1">Multi-pass membrane protein</topology>
    </subcellularLocation>
</comment>
<evidence type="ECO:0000256" key="5">
    <source>
        <dbReference type="ARBA" id="ARBA00023136"/>
    </source>
</evidence>
<name>X1NSN5_9ZZZZ</name>
<evidence type="ECO:0000256" key="2">
    <source>
        <dbReference type="ARBA" id="ARBA00022475"/>
    </source>
</evidence>
<keyword evidence="2" id="KW-1003">Cell membrane</keyword>
<keyword evidence="3 6" id="KW-0812">Transmembrane</keyword>
<dbReference type="GO" id="GO:0022857">
    <property type="term" value="F:transmembrane transporter activity"/>
    <property type="evidence" value="ECO:0007669"/>
    <property type="project" value="InterPro"/>
</dbReference>
<feature type="transmembrane region" description="Helical" evidence="6">
    <location>
        <begin position="12"/>
        <end position="31"/>
    </location>
</feature>
<dbReference type="Pfam" id="PF02653">
    <property type="entry name" value="BPD_transp_2"/>
    <property type="match status" value="1"/>
</dbReference>
<evidence type="ECO:0008006" key="8">
    <source>
        <dbReference type="Google" id="ProtNLM"/>
    </source>
</evidence>
<comment type="caution">
    <text evidence="7">The sequence shown here is derived from an EMBL/GenBank/DDBJ whole genome shotgun (WGS) entry which is preliminary data.</text>
</comment>
<organism evidence="7">
    <name type="scientific">marine sediment metagenome</name>
    <dbReference type="NCBI Taxonomy" id="412755"/>
    <lineage>
        <taxon>unclassified sequences</taxon>
        <taxon>metagenomes</taxon>
        <taxon>ecological metagenomes</taxon>
    </lineage>
</organism>
<accession>X1NSN5</accession>
<dbReference type="AlphaFoldDB" id="X1NSN5"/>
<reference evidence="7" key="1">
    <citation type="journal article" date="2014" name="Front. Microbiol.">
        <title>High frequency of phylogenetically diverse reductive dehalogenase-homologous genes in deep subseafloor sedimentary metagenomes.</title>
        <authorList>
            <person name="Kawai M."/>
            <person name="Futagami T."/>
            <person name="Toyoda A."/>
            <person name="Takaki Y."/>
            <person name="Nishi S."/>
            <person name="Hori S."/>
            <person name="Arai W."/>
            <person name="Tsubouchi T."/>
            <person name="Morono Y."/>
            <person name="Uchiyama I."/>
            <person name="Ito T."/>
            <person name="Fujiyama A."/>
            <person name="Inagaki F."/>
            <person name="Takami H."/>
        </authorList>
    </citation>
    <scope>NUCLEOTIDE SEQUENCE</scope>
    <source>
        <strain evidence="7">Expedition CK06-06</strain>
    </source>
</reference>
<proteinExistence type="predicted"/>
<feature type="transmembrane region" description="Helical" evidence="6">
    <location>
        <begin position="62"/>
        <end position="84"/>
    </location>
</feature>
<evidence type="ECO:0000256" key="1">
    <source>
        <dbReference type="ARBA" id="ARBA00004651"/>
    </source>
</evidence>
<evidence type="ECO:0000256" key="4">
    <source>
        <dbReference type="ARBA" id="ARBA00022989"/>
    </source>
</evidence>
<dbReference type="PANTHER" id="PTHR32196">
    <property type="entry name" value="ABC TRANSPORTER PERMEASE PROTEIN YPHD-RELATED-RELATED"/>
    <property type="match status" value="1"/>
</dbReference>
<feature type="non-terminal residue" evidence="7">
    <location>
        <position position="135"/>
    </location>
</feature>
<dbReference type="InterPro" id="IPR001851">
    <property type="entry name" value="ABC_transp_permease"/>
</dbReference>
<dbReference type="GO" id="GO:0005886">
    <property type="term" value="C:plasma membrane"/>
    <property type="evidence" value="ECO:0007669"/>
    <property type="project" value="UniProtKB-SubCell"/>
</dbReference>
<sequence>MTFEAVAGSVKGIPVMVVIAISLSIFVHFYISEFKKGRDIYAVGGNELAARNCGINVDATKVFVFVISGILGALAGIIMTAWISQAYAWTGQGMTLQTIAAVVLGGIPFTGGFGTIIGVVIGSFVIAMISDVIVL</sequence>
<keyword evidence="4 6" id="KW-1133">Transmembrane helix</keyword>